<evidence type="ECO:0008006" key="3">
    <source>
        <dbReference type="Google" id="ProtNLM"/>
    </source>
</evidence>
<dbReference type="InterPro" id="IPR032675">
    <property type="entry name" value="LRR_dom_sf"/>
</dbReference>
<accession>A0A9P3LJK5</accession>
<organism evidence="1 2">
    <name type="scientific">Phanerochaete sordida</name>
    <dbReference type="NCBI Taxonomy" id="48140"/>
    <lineage>
        <taxon>Eukaryota</taxon>
        <taxon>Fungi</taxon>
        <taxon>Dikarya</taxon>
        <taxon>Basidiomycota</taxon>
        <taxon>Agaricomycotina</taxon>
        <taxon>Agaricomycetes</taxon>
        <taxon>Polyporales</taxon>
        <taxon>Phanerochaetaceae</taxon>
        <taxon>Phanerochaete</taxon>
    </lineage>
</organism>
<dbReference type="Proteomes" id="UP000703269">
    <property type="component" value="Unassembled WGS sequence"/>
</dbReference>
<keyword evidence="2" id="KW-1185">Reference proteome</keyword>
<gene>
    <name evidence="1" type="ORF">PsYK624_125060</name>
</gene>
<reference evidence="1 2" key="1">
    <citation type="submission" date="2021-08" db="EMBL/GenBank/DDBJ databases">
        <title>Draft Genome Sequence of Phanerochaete sordida strain YK-624.</title>
        <authorList>
            <person name="Mori T."/>
            <person name="Dohra H."/>
            <person name="Suzuki T."/>
            <person name="Kawagishi H."/>
            <person name="Hirai H."/>
        </authorList>
    </citation>
    <scope>NUCLEOTIDE SEQUENCE [LARGE SCALE GENOMIC DNA]</scope>
    <source>
        <strain evidence="1 2">YK-624</strain>
    </source>
</reference>
<protein>
    <recommendedName>
        <fullName evidence="3">F-box domain-containing protein</fullName>
    </recommendedName>
</protein>
<sequence length="359" mass="40152">MAWFEPESSRRQRFARTISPLEIAEILDLTPRAHSLVLGGMEFIPGTSGLAPKPAARALHTLRLVAPSSDLDLQQILDLLSHFTSLSTLSLRNIEPMLDLPTSLTPPVHLVEVEHLELSFRLAETGAVWLDRVCSHIDASTITSLTVHDVVSLHDDDAMAPAFHRLLARCTALRSITVQDFVYRGLLSYPSTHPTLRELRFLGSCSYDTTGVRSSLRDSIGESMNSTLGSTVQELFCELKVINDILQDESELDTAALARSFRRMLEVLDWPVLNAVVAQLRALTINMKLELRKTVTVQTQGTSLRRAEGFSISIRSEQYEWPGDSDVYRSILDSVVRNRLTLSADQRLDLRVSFSPVFR</sequence>
<dbReference type="SUPFAM" id="SSF52047">
    <property type="entry name" value="RNI-like"/>
    <property type="match status" value="1"/>
</dbReference>
<dbReference type="EMBL" id="BPQB01000058">
    <property type="protein sequence ID" value="GJE96312.1"/>
    <property type="molecule type" value="Genomic_DNA"/>
</dbReference>
<name>A0A9P3LJK5_9APHY</name>
<comment type="caution">
    <text evidence="1">The sequence shown here is derived from an EMBL/GenBank/DDBJ whole genome shotgun (WGS) entry which is preliminary data.</text>
</comment>
<dbReference type="Gene3D" id="3.80.10.10">
    <property type="entry name" value="Ribonuclease Inhibitor"/>
    <property type="match status" value="1"/>
</dbReference>
<dbReference type="AlphaFoldDB" id="A0A9P3LJK5"/>
<evidence type="ECO:0000313" key="2">
    <source>
        <dbReference type="Proteomes" id="UP000703269"/>
    </source>
</evidence>
<evidence type="ECO:0000313" key="1">
    <source>
        <dbReference type="EMBL" id="GJE96312.1"/>
    </source>
</evidence>
<proteinExistence type="predicted"/>